<feature type="transmembrane region" description="Helical" evidence="1">
    <location>
        <begin position="168"/>
        <end position="186"/>
    </location>
</feature>
<geneLocation type="mitochondrion" evidence="2"/>
<feature type="transmembrane region" description="Helical" evidence="1">
    <location>
        <begin position="12"/>
        <end position="34"/>
    </location>
</feature>
<feature type="transmembrane region" description="Helical" evidence="1">
    <location>
        <begin position="46"/>
        <end position="64"/>
    </location>
</feature>
<reference evidence="2" key="1">
    <citation type="submission" date="2016-09" db="EMBL/GenBank/DDBJ databases">
        <title>The phylogeny and evolutionary history of the subfamily Cephinae (Hymenoptera: Cephidae) inferred from mitogenomes.</title>
        <authorList>
            <person name="Korkmaz E.M."/>
            <person name="Dogan O."/>
            <person name="Durel B.S."/>
            <person name="Budak M."/>
            <person name="Basibuyuk H.H."/>
        </authorList>
    </citation>
    <scope>NUCLEOTIDE SEQUENCE</scope>
</reference>
<gene>
    <name evidence="2" type="primary">ND6</name>
</gene>
<keyword evidence="1" id="KW-0472">Membrane</keyword>
<dbReference type="AlphaFoldDB" id="A0A1W6Q5C0"/>
<evidence type="ECO:0000313" key="2">
    <source>
        <dbReference type="EMBL" id="ARO34941.1"/>
    </source>
</evidence>
<name>A0A1W6Q5C0_9HYME</name>
<organism evidence="2">
    <name type="scientific">Pachycephus cruentatus</name>
    <dbReference type="NCBI Taxonomy" id="1090886"/>
    <lineage>
        <taxon>Eukaryota</taxon>
        <taxon>Metazoa</taxon>
        <taxon>Ecdysozoa</taxon>
        <taxon>Arthropoda</taxon>
        <taxon>Hexapoda</taxon>
        <taxon>Insecta</taxon>
        <taxon>Pterygota</taxon>
        <taxon>Neoptera</taxon>
        <taxon>Endopterygota</taxon>
        <taxon>Hymenoptera</taxon>
        <taxon>Cephoidea</taxon>
        <taxon>Cephidae</taxon>
        <taxon>Pachycephus</taxon>
    </lineage>
</organism>
<proteinExistence type="predicted"/>
<accession>A0A1W6Q5C0</accession>
<sequence>MLMDNTFLSYIFIYVHLMSKVMIMTLPLILMLTILSMKFIHPIGMLMYLIMFTILICLKMSFLYKSLWFSYLLFLSMIGGLLILFLYFVSTSSNEKIKLFKSDYLLISIIFSSMLSTMFIIYSQFDLFSMTLFKMPSSNMMNLSNYNWSNLIHFDSYQMFSLNYKTTILTMIYLLFTLFSLMKMCMKMYGPLRQFI</sequence>
<keyword evidence="1" id="KW-0812">Transmembrane</keyword>
<evidence type="ECO:0000256" key="1">
    <source>
        <dbReference type="SAM" id="Phobius"/>
    </source>
</evidence>
<feature type="transmembrane region" description="Helical" evidence="1">
    <location>
        <begin position="70"/>
        <end position="92"/>
    </location>
</feature>
<protein>
    <submittedName>
        <fullName evidence="2">NADH dehydrogenase subunit 6</fullName>
    </submittedName>
</protein>
<feature type="transmembrane region" description="Helical" evidence="1">
    <location>
        <begin position="104"/>
        <end position="125"/>
    </location>
</feature>
<dbReference type="EMBL" id="KX907845">
    <property type="protein sequence ID" value="ARO34941.1"/>
    <property type="molecule type" value="Genomic_DNA"/>
</dbReference>
<keyword evidence="2" id="KW-0496">Mitochondrion</keyword>
<keyword evidence="1" id="KW-1133">Transmembrane helix</keyword>